<sequence>MGTSTVDMRLSGGHPALDLANTVDSRRGRWGPDLLRSFEDLLILAGRLGLIDLQAASGLRSQAENDPPEAFAVLADAVALRESIYRLFRSEDAGESYPIADLRVVEESARLGRAHQVLATDEVGYAWTLPFDDLSQVVQLFAIMAVDLLIERGRRRAVRECKGSNCGWLFIDHSKSGRRMWCSDATCGSHARVRRFRSQMKHT</sequence>
<dbReference type="HOGENOM" id="CLU_087298_3_0_5"/>
<dbReference type="InterPro" id="IPR010852">
    <property type="entry name" value="ABATE"/>
</dbReference>
<gene>
    <name evidence="2" type="ORF">IE4771_PE00214</name>
</gene>
<evidence type="ECO:0000259" key="1">
    <source>
        <dbReference type="Pfam" id="PF11706"/>
    </source>
</evidence>
<dbReference type="InterPro" id="IPR023286">
    <property type="entry name" value="ABATE_dom_sf"/>
</dbReference>
<name>A0A060ICS3_RHIET</name>
<accession>A0A060ICS3</accession>
<keyword evidence="2" id="KW-0614">Plasmid</keyword>
<dbReference type="SUPFAM" id="SSF160904">
    <property type="entry name" value="Jann2411-like"/>
    <property type="match status" value="1"/>
</dbReference>
<dbReference type="EMBL" id="CP006991">
    <property type="protein sequence ID" value="AIC31439.1"/>
    <property type="molecule type" value="Genomic_DNA"/>
</dbReference>
<reference evidence="2 3" key="1">
    <citation type="submission" date="2013-12" db="EMBL/GenBank/DDBJ databases">
        <title>Complete genome sequence of Rhizobium etli bv. mimosae IE4771.</title>
        <authorList>
            <person name="Bustos P."/>
            <person name="Santamaria R.I."/>
            <person name="Lozano L."/>
            <person name="Ormeno-Orrillo E."/>
            <person name="Rogel M.A."/>
            <person name="Romero D."/>
            <person name="Cevallos M.A."/>
            <person name="Martinez-Romero E."/>
            <person name="Gonzalez V."/>
        </authorList>
    </citation>
    <scope>NUCLEOTIDE SEQUENCE [LARGE SCALE GENOMIC DNA]</scope>
    <source>
        <strain evidence="2 3">IE4771</strain>
        <plasmid evidence="3">Plasmid pRetIE4771e</plasmid>
    </source>
</reference>
<geneLocation type="plasmid" evidence="2 3">
    <name>pRetIE4771e</name>
</geneLocation>
<evidence type="ECO:0000313" key="2">
    <source>
        <dbReference type="EMBL" id="AIC31439.1"/>
    </source>
</evidence>
<evidence type="ECO:0000313" key="3">
    <source>
        <dbReference type="Proteomes" id="UP000027180"/>
    </source>
</evidence>
<dbReference type="Proteomes" id="UP000027180">
    <property type="component" value="Plasmid pRetIE4771e"/>
</dbReference>
<dbReference type="PANTHER" id="PTHR35525:SF3">
    <property type="entry name" value="BLL6575 PROTEIN"/>
    <property type="match status" value="1"/>
</dbReference>
<dbReference type="AlphaFoldDB" id="A0A060ICS3"/>
<feature type="domain" description="Zinc finger CGNR" evidence="1">
    <location>
        <begin position="158"/>
        <end position="198"/>
    </location>
</feature>
<dbReference type="Gene3D" id="1.10.3300.10">
    <property type="entry name" value="Jann2411-like domain"/>
    <property type="match status" value="1"/>
</dbReference>
<dbReference type="PANTHER" id="PTHR35525">
    <property type="entry name" value="BLL6575 PROTEIN"/>
    <property type="match status" value="1"/>
</dbReference>
<dbReference type="InterPro" id="IPR021005">
    <property type="entry name" value="Znf_CGNR"/>
</dbReference>
<dbReference type="Pfam" id="PF07336">
    <property type="entry name" value="ABATE"/>
    <property type="match status" value="1"/>
</dbReference>
<dbReference type="KEGG" id="rei:IE4771_PE00214"/>
<proteinExistence type="predicted"/>
<dbReference type="OrthoDB" id="9808437at2"/>
<protein>
    <submittedName>
        <fullName evidence="2">CGNR zinc finger domain-containing protein</fullName>
    </submittedName>
</protein>
<dbReference type="Pfam" id="PF11706">
    <property type="entry name" value="zf-CGNR"/>
    <property type="match status" value="1"/>
</dbReference>
<dbReference type="RefSeq" id="WP_080711108.1">
    <property type="nucleotide sequence ID" value="NZ_CP006991.1"/>
</dbReference>
<organism evidence="2 3">
    <name type="scientific">Rhizobium etli bv. mimosae str. IE4771</name>
    <dbReference type="NCBI Taxonomy" id="1432050"/>
    <lineage>
        <taxon>Bacteria</taxon>
        <taxon>Pseudomonadati</taxon>
        <taxon>Pseudomonadota</taxon>
        <taxon>Alphaproteobacteria</taxon>
        <taxon>Hyphomicrobiales</taxon>
        <taxon>Rhizobiaceae</taxon>
        <taxon>Rhizobium/Agrobacterium group</taxon>
        <taxon>Rhizobium</taxon>
    </lineage>
</organism>